<dbReference type="RefSeq" id="XP_018075007.1">
    <property type="nucleotide sequence ID" value="XM_018214497.1"/>
</dbReference>
<feature type="region of interest" description="Disordered" evidence="1">
    <location>
        <begin position="1"/>
        <end position="21"/>
    </location>
</feature>
<gene>
    <name evidence="3" type="ORF">LY89DRAFT_682361</name>
</gene>
<keyword evidence="2" id="KW-0812">Transmembrane</keyword>
<sequence length="64" mass="7140">MNEIQKLKKPNKKSPRSHRLFRNRDHIEAAVRTAIAALSIVALSIVEIQIGSFATTQRISRSAA</sequence>
<keyword evidence="4" id="KW-1185">Reference proteome</keyword>
<protein>
    <submittedName>
        <fullName evidence="3">Uncharacterized protein</fullName>
    </submittedName>
</protein>
<feature type="non-terminal residue" evidence="3">
    <location>
        <position position="64"/>
    </location>
</feature>
<organism evidence="3 4">
    <name type="scientific">Mollisia scopiformis</name>
    <name type="common">Conifer needle endophyte fungus</name>
    <name type="synonym">Phialocephala scopiformis</name>
    <dbReference type="NCBI Taxonomy" id="149040"/>
    <lineage>
        <taxon>Eukaryota</taxon>
        <taxon>Fungi</taxon>
        <taxon>Dikarya</taxon>
        <taxon>Ascomycota</taxon>
        <taxon>Pezizomycotina</taxon>
        <taxon>Leotiomycetes</taxon>
        <taxon>Helotiales</taxon>
        <taxon>Mollisiaceae</taxon>
        <taxon>Mollisia</taxon>
    </lineage>
</organism>
<feature type="transmembrane region" description="Helical" evidence="2">
    <location>
        <begin position="29"/>
        <end position="50"/>
    </location>
</feature>
<dbReference type="AlphaFoldDB" id="A0A194XLK4"/>
<proteinExistence type="predicted"/>
<evidence type="ECO:0000256" key="2">
    <source>
        <dbReference type="SAM" id="Phobius"/>
    </source>
</evidence>
<dbReference type="KEGG" id="psco:LY89DRAFT_682361"/>
<evidence type="ECO:0000313" key="4">
    <source>
        <dbReference type="Proteomes" id="UP000070700"/>
    </source>
</evidence>
<dbReference type="GeneID" id="28824223"/>
<keyword evidence="2" id="KW-1133">Transmembrane helix</keyword>
<feature type="compositionally biased region" description="Basic residues" evidence="1">
    <location>
        <begin position="7"/>
        <end position="21"/>
    </location>
</feature>
<evidence type="ECO:0000313" key="3">
    <source>
        <dbReference type="EMBL" id="KUJ20652.1"/>
    </source>
</evidence>
<reference evidence="3 4" key="1">
    <citation type="submission" date="2015-10" db="EMBL/GenBank/DDBJ databases">
        <title>Full genome of DAOMC 229536 Phialocephala scopiformis, a fungal endophyte of spruce producing the potent anti-insectan compound rugulosin.</title>
        <authorList>
            <consortium name="DOE Joint Genome Institute"/>
            <person name="Walker A.K."/>
            <person name="Frasz S.L."/>
            <person name="Seifert K.A."/>
            <person name="Miller J.D."/>
            <person name="Mondo S.J."/>
            <person name="Labutti K."/>
            <person name="Lipzen A."/>
            <person name="Dockter R."/>
            <person name="Kennedy M."/>
            <person name="Grigoriev I.V."/>
            <person name="Spatafora J.W."/>
        </authorList>
    </citation>
    <scope>NUCLEOTIDE SEQUENCE [LARGE SCALE GENOMIC DNA]</scope>
    <source>
        <strain evidence="3 4">CBS 120377</strain>
    </source>
</reference>
<evidence type="ECO:0000256" key="1">
    <source>
        <dbReference type="SAM" id="MobiDB-lite"/>
    </source>
</evidence>
<dbReference type="InParanoid" id="A0A194XLK4"/>
<dbReference type="Proteomes" id="UP000070700">
    <property type="component" value="Unassembled WGS sequence"/>
</dbReference>
<name>A0A194XLK4_MOLSC</name>
<accession>A0A194XLK4</accession>
<dbReference type="EMBL" id="KQ947409">
    <property type="protein sequence ID" value="KUJ20652.1"/>
    <property type="molecule type" value="Genomic_DNA"/>
</dbReference>
<keyword evidence="2" id="KW-0472">Membrane</keyword>